<dbReference type="InterPro" id="IPR002347">
    <property type="entry name" value="SDR_fam"/>
</dbReference>
<dbReference type="Proteomes" id="UP000184356">
    <property type="component" value="Unassembled WGS sequence"/>
</dbReference>
<evidence type="ECO:0000313" key="5">
    <source>
        <dbReference type="EMBL" id="OJJ63691.1"/>
    </source>
</evidence>
<dbReference type="PANTHER" id="PTHR43008">
    <property type="entry name" value="BENZIL REDUCTASE"/>
    <property type="match status" value="1"/>
</dbReference>
<dbReference type="OrthoDB" id="1888931at2759"/>
<dbReference type="InterPro" id="IPR036291">
    <property type="entry name" value="NAD(P)-bd_dom_sf"/>
</dbReference>
<dbReference type="FunFam" id="3.40.50.720:FF:000090">
    <property type="entry name" value="NADP-dependent mannitol dehydrogenase"/>
    <property type="match status" value="1"/>
</dbReference>
<reference evidence="6" key="1">
    <citation type="journal article" date="2017" name="Genome Biol.">
        <title>Comparative genomics reveals high biological diversity and specific adaptations in the industrially and medically important fungal genus Aspergillus.</title>
        <authorList>
            <person name="de Vries R.P."/>
            <person name="Riley R."/>
            <person name="Wiebenga A."/>
            <person name="Aguilar-Osorio G."/>
            <person name="Amillis S."/>
            <person name="Uchima C.A."/>
            <person name="Anderluh G."/>
            <person name="Asadollahi M."/>
            <person name="Askin M."/>
            <person name="Barry K."/>
            <person name="Battaglia E."/>
            <person name="Bayram O."/>
            <person name="Benocci T."/>
            <person name="Braus-Stromeyer S.A."/>
            <person name="Caldana C."/>
            <person name="Canovas D."/>
            <person name="Cerqueira G.C."/>
            <person name="Chen F."/>
            <person name="Chen W."/>
            <person name="Choi C."/>
            <person name="Clum A."/>
            <person name="Dos Santos R.A."/>
            <person name="Damasio A.R."/>
            <person name="Diallinas G."/>
            <person name="Emri T."/>
            <person name="Fekete E."/>
            <person name="Flipphi M."/>
            <person name="Freyberg S."/>
            <person name="Gallo A."/>
            <person name="Gournas C."/>
            <person name="Habgood R."/>
            <person name="Hainaut M."/>
            <person name="Harispe M.L."/>
            <person name="Henrissat B."/>
            <person name="Hilden K.S."/>
            <person name="Hope R."/>
            <person name="Hossain A."/>
            <person name="Karabika E."/>
            <person name="Karaffa L."/>
            <person name="Karanyi Z."/>
            <person name="Krasevec N."/>
            <person name="Kuo A."/>
            <person name="Kusch H."/>
            <person name="LaButti K."/>
            <person name="Lagendijk E.L."/>
            <person name="Lapidus A."/>
            <person name="Levasseur A."/>
            <person name="Lindquist E."/>
            <person name="Lipzen A."/>
            <person name="Logrieco A.F."/>
            <person name="MacCabe A."/>
            <person name="Maekelae M.R."/>
            <person name="Malavazi I."/>
            <person name="Melin P."/>
            <person name="Meyer V."/>
            <person name="Mielnichuk N."/>
            <person name="Miskei M."/>
            <person name="Molnar A.P."/>
            <person name="Mule G."/>
            <person name="Ngan C.Y."/>
            <person name="Orejas M."/>
            <person name="Orosz E."/>
            <person name="Ouedraogo J.P."/>
            <person name="Overkamp K.M."/>
            <person name="Park H.-S."/>
            <person name="Perrone G."/>
            <person name="Piumi F."/>
            <person name="Punt P.J."/>
            <person name="Ram A.F."/>
            <person name="Ramon A."/>
            <person name="Rauscher S."/>
            <person name="Record E."/>
            <person name="Riano-Pachon D.M."/>
            <person name="Robert V."/>
            <person name="Roehrig J."/>
            <person name="Ruller R."/>
            <person name="Salamov A."/>
            <person name="Salih N.S."/>
            <person name="Samson R.A."/>
            <person name="Sandor E."/>
            <person name="Sanguinetti M."/>
            <person name="Schuetze T."/>
            <person name="Sepcic K."/>
            <person name="Shelest E."/>
            <person name="Sherlock G."/>
            <person name="Sophianopoulou V."/>
            <person name="Squina F.M."/>
            <person name="Sun H."/>
            <person name="Susca A."/>
            <person name="Todd R.B."/>
            <person name="Tsang A."/>
            <person name="Unkles S.E."/>
            <person name="van de Wiele N."/>
            <person name="van Rossen-Uffink D."/>
            <person name="Oliveira J.V."/>
            <person name="Vesth T.C."/>
            <person name="Visser J."/>
            <person name="Yu J.-H."/>
            <person name="Zhou M."/>
            <person name="Andersen M.R."/>
            <person name="Archer D.B."/>
            <person name="Baker S.E."/>
            <person name="Benoit I."/>
            <person name="Brakhage A.A."/>
            <person name="Braus G.H."/>
            <person name="Fischer R."/>
            <person name="Frisvad J.C."/>
            <person name="Goldman G.H."/>
            <person name="Houbraken J."/>
            <person name="Oakley B."/>
            <person name="Pocsi I."/>
            <person name="Scazzocchio C."/>
            <person name="Seiboth B."/>
            <person name="vanKuyk P.A."/>
            <person name="Wortman J."/>
            <person name="Dyer P.S."/>
            <person name="Grigoriev I.V."/>
        </authorList>
    </citation>
    <scope>NUCLEOTIDE SEQUENCE [LARGE SCALE GENOMIC DNA]</scope>
    <source>
        <strain evidence="6">CBS 593.65</strain>
    </source>
</reference>
<gene>
    <name evidence="5" type="ORF">ASPSYDRAFT_139424</name>
</gene>
<dbReference type="GO" id="GO:0044550">
    <property type="term" value="P:secondary metabolite biosynthetic process"/>
    <property type="evidence" value="ECO:0007669"/>
    <property type="project" value="UniProtKB-ARBA"/>
</dbReference>
<dbReference type="PANTHER" id="PTHR43008:SF1">
    <property type="entry name" value="NADP-DEPENDENT MANNITOL DEHYDROGENASE-RELATED"/>
    <property type="match status" value="1"/>
</dbReference>
<dbReference type="InterPro" id="IPR057326">
    <property type="entry name" value="KR_dom"/>
</dbReference>
<evidence type="ECO:0000313" key="6">
    <source>
        <dbReference type="Proteomes" id="UP000184356"/>
    </source>
</evidence>
<dbReference type="GO" id="GO:0019594">
    <property type="term" value="P:mannitol metabolic process"/>
    <property type="evidence" value="ECO:0007669"/>
    <property type="project" value="UniProtKB-ARBA"/>
</dbReference>
<dbReference type="RefSeq" id="XP_040707497.1">
    <property type="nucleotide sequence ID" value="XM_040840948.1"/>
</dbReference>
<sequence>MSMTYEDSLSARAPLPIPAIADSVLDQFKMTNKVCVITGASRGIGQAVAEAFAEAGADTVVNIHQSPDPNLADRSAGLGKRYGVTMVNRRCNVADPSAVESLLASLRAEYGRIDVFVANAGVGIPKPILEQTLEEYHAQMDVNVHGVFYCAKAVGAIFKEQGAGNFIITGSISGRVVTVPVDHITYNMTKAAVTHLGRSLAREWRDFARVNVVAPGYIETAMSSCQASNKEACRMAVMGRLGDAKELKAIYLYLASDASSFVTGAEFTVDGGYTLT</sequence>
<comment type="similarity">
    <text evidence="1">Belongs to the short-chain dehydrogenases/reductases (SDR) family.</text>
</comment>
<dbReference type="GO" id="GO:0050664">
    <property type="term" value="F:oxidoreductase activity, acting on NAD(P)H, oxygen as acceptor"/>
    <property type="evidence" value="ECO:0007669"/>
    <property type="project" value="TreeGrafter"/>
</dbReference>
<dbReference type="AlphaFoldDB" id="A0A1L9TW79"/>
<evidence type="ECO:0000256" key="2">
    <source>
        <dbReference type="ARBA" id="ARBA00022857"/>
    </source>
</evidence>
<dbReference type="Gene3D" id="3.40.50.720">
    <property type="entry name" value="NAD(P)-binding Rossmann-like Domain"/>
    <property type="match status" value="1"/>
</dbReference>
<feature type="domain" description="Ketoreductase" evidence="4">
    <location>
        <begin position="33"/>
        <end position="221"/>
    </location>
</feature>
<protein>
    <recommendedName>
        <fullName evidence="4">Ketoreductase domain-containing protein</fullName>
    </recommendedName>
</protein>
<dbReference type="PROSITE" id="PS00061">
    <property type="entry name" value="ADH_SHORT"/>
    <property type="match status" value="1"/>
</dbReference>
<dbReference type="GeneID" id="63757021"/>
<accession>A0A1L9TW79</accession>
<dbReference type="PRINTS" id="PR00081">
    <property type="entry name" value="GDHRDH"/>
</dbReference>
<keyword evidence="2" id="KW-0521">NADP</keyword>
<dbReference type="STRING" id="1036612.A0A1L9TW79"/>
<name>A0A1L9TW79_9EURO</name>
<dbReference type="EMBL" id="KV878582">
    <property type="protein sequence ID" value="OJJ63691.1"/>
    <property type="molecule type" value="Genomic_DNA"/>
</dbReference>
<organism evidence="5 6">
    <name type="scientific">Aspergillus sydowii CBS 593.65</name>
    <dbReference type="NCBI Taxonomy" id="1036612"/>
    <lineage>
        <taxon>Eukaryota</taxon>
        <taxon>Fungi</taxon>
        <taxon>Dikarya</taxon>
        <taxon>Ascomycota</taxon>
        <taxon>Pezizomycotina</taxon>
        <taxon>Eurotiomycetes</taxon>
        <taxon>Eurotiomycetidae</taxon>
        <taxon>Eurotiales</taxon>
        <taxon>Aspergillaceae</taxon>
        <taxon>Aspergillus</taxon>
        <taxon>Aspergillus subgen. Nidulantes</taxon>
    </lineage>
</organism>
<dbReference type="GO" id="GO:0050085">
    <property type="term" value="F:mannitol 2-dehydrogenase (NADP+) activity"/>
    <property type="evidence" value="ECO:0007669"/>
    <property type="project" value="UniProtKB-ARBA"/>
</dbReference>
<dbReference type="VEuPathDB" id="FungiDB:ASPSYDRAFT_139424"/>
<evidence type="ECO:0000259" key="4">
    <source>
        <dbReference type="SMART" id="SM00822"/>
    </source>
</evidence>
<dbReference type="InterPro" id="IPR020904">
    <property type="entry name" value="Sc_DH/Rdtase_CS"/>
</dbReference>
<evidence type="ECO:0000256" key="3">
    <source>
        <dbReference type="ARBA" id="ARBA00023002"/>
    </source>
</evidence>
<proteinExistence type="inferred from homology"/>
<keyword evidence="6" id="KW-1185">Reference proteome</keyword>
<keyword evidence="3" id="KW-0560">Oxidoreductase</keyword>
<dbReference type="SMART" id="SM00822">
    <property type="entry name" value="PKS_KR"/>
    <property type="match status" value="1"/>
</dbReference>
<evidence type="ECO:0000256" key="1">
    <source>
        <dbReference type="ARBA" id="ARBA00006484"/>
    </source>
</evidence>
<dbReference type="SUPFAM" id="SSF51735">
    <property type="entry name" value="NAD(P)-binding Rossmann-fold domains"/>
    <property type="match status" value="1"/>
</dbReference>
<dbReference type="Pfam" id="PF13561">
    <property type="entry name" value="adh_short_C2"/>
    <property type="match status" value="1"/>
</dbReference>